<sequence>MQKRIANFLNKKYLCTLSVTENNQPWAFACFYKFDEANCRLIYISSEQTTHSKIVHKNPKVTSTIFSPTRFHSSIQGIQFLGTANRLSGEDAQTAKELYKAELKPYVDDELPIWEVQLEQVRLIDNSLGKFGKMKWKKGDPEVCDDFQTIQKQE</sequence>
<evidence type="ECO:0000313" key="2">
    <source>
        <dbReference type="EMBL" id="EFX90927.1"/>
    </source>
</evidence>
<dbReference type="InterPro" id="IPR012349">
    <property type="entry name" value="Split_barrel_FMN-bd"/>
</dbReference>
<feature type="domain" description="Pyridoxamine 5'-phosphate oxidase N-terminal" evidence="1">
    <location>
        <begin position="1"/>
        <end position="123"/>
    </location>
</feature>
<dbReference type="Gene3D" id="2.30.110.10">
    <property type="entry name" value="Electron Transport, Fmn-binding Protein, Chain A"/>
    <property type="match status" value="1"/>
</dbReference>
<evidence type="ECO:0000259" key="1">
    <source>
        <dbReference type="Pfam" id="PF01243"/>
    </source>
</evidence>
<organism evidence="2 3">
    <name type="scientific">Actinobacillus ureae ATCC 25976</name>
    <dbReference type="NCBI Taxonomy" id="887324"/>
    <lineage>
        <taxon>Bacteria</taxon>
        <taxon>Pseudomonadati</taxon>
        <taxon>Pseudomonadota</taxon>
        <taxon>Gammaproteobacteria</taxon>
        <taxon>Pasteurellales</taxon>
        <taxon>Pasteurellaceae</taxon>
        <taxon>Actinobacillus</taxon>
    </lineage>
</organism>
<dbReference type="PIRSF" id="PIRSF009554">
    <property type="entry name" value="UCP009554"/>
    <property type="match status" value="1"/>
</dbReference>
<reference evidence="2 3" key="1">
    <citation type="submission" date="2011-01" db="EMBL/GenBank/DDBJ databases">
        <authorList>
            <person name="Muzny D."/>
            <person name="Qin X."/>
            <person name="Deng J."/>
            <person name="Jiang H."/>
            <person name="Liu Y."/>
            <person name="Qu J."/>
            <person name="Song X.-Z."/>
            <person name="Zhang L."/>
            <person name="Thornton R."/>
            <person name="Coyle M."/>
            <person name="Francisco L."/>
            <person name="Jackson L."/>
            <person name="Javaid M."/>
            <person name="Korchina V."/>
            <person name="Kovar C."/>
            <person name="Mata R."/>
            <person name="Mathew T."/>
            <person name="Ngo R."/>
            <person name="Nguyen L."/>
            <person name="Nguyen N."/>
            <person name="Okwuonu G."/>
            <person name="Ongeri F."/>
            <person name="Pham C."/>
            <person name="Simmons D."/>
            <person name="Wilczek-Boney K."/>
            <person name="Hale W."/>
            <person name="Jakkamsetti A."/>
            <person name="Pham P."/>
            <person name="Ruth R."/>
            <person name="San Lucas F."/>
            <person name="Warren J."/>
            <person name="Zhang J."/>
            <person name="Zhao Z."/>
            <person name="Zhou C."/>
            <person name="Zhu D."/>
            <person name="Lee S."/>
            <person name="Bess C."/>
            <person name="Blankenburg K."/>
            <person name="Forbes L."/>
            <person name="Fu Q."/>
            <person name="Gubbala S."/>
            <person name="Hirani K."/>
            <person name="Jayaseelan J.C."/>
            <person name="Lara F."/>
            <person name="Munidasa M."/>
            <person name="Palculict T."/>
            <person name="Patil S."/>
            <person name="Pu L.-L."/>
            <person name="Saada N."/>
            <person name="Tang L."/>
            <person name="Weissenberger G."/>
            <person name="Zhu Y."/>
            <person name="Hemphill L."/>
            <person name="Shang Y."/>
            <person name="Youmans B."/>
            <person name="Ayvaz T."/>
            <person name="Ross M."/>
            <person name="Santibanez J."/>
            <person name="Aqrawi P."/>
            <person name="Gross S."/>
            <person name="Joshi V."/>
            <person name="Fowler G."/>
            <person name="Nazareth L."/>
            <person name="Reid J."/>
            <person name="Worley K."/>
            <person name="Petrosino J."/>
            <person name="Highlander S."/>
            <person name="Gibbs R."/>
        </authorList>
    </citation>
    <scope>NUCLEOTIDE SEQUENCE [LARGE SCALE GENOMIC DNA]</scope>
    <source>
        <strain evidence="2 3">ATCC 25976</strain>
    </source>
</reference>
<dbReference type="EMBL" id="AEVG01000132">
    <property type="protein sequence ID" value="EFX90927.1"/>
    <property type="molecule type" value="Genomic_DNA"/>
</dbReference>
<gene>
    <name evidence="2" type="ORF">HMPREF0027_1966</name>
</gene>
<comment type="caution">
    <text evidence="2">The sequence shown here is derived from an EMBL/GenBank/DDBJ whole genome shotgun (WGS) entry which is preliminary data.</text>
</comment>
<name>E8KJE9_9PAST</name>
<dbReference type="InterPro" id="IPR011194">
    <property type="entry name" value="UPF0306"/>
</dbReference>
<dbReference type="RefSeq" id="WP_005624393.1">
    <property type="nucleotide sequence ID" value="NZ_GL831081.1"/>
</dbReference>
<dbReference type="Pfam" id="PF01243">
    <property type="entry name" value="PNPOx_N"/>
    <property type="match status" value="1"/>
</dbReference>
<dbReference type="SUPFAM" id="SSF50475">
    <property type="entry name" value="FMN-binding split barrel"/>
    <property type="match status" value="1"/>
</dbReference>
<dbReference type="Proteomes" id="UP000005467">
    <property type="component" value="Unassembled WGS sequence"/>
</dbReference>
<accession>E8KJE9</accession>
<proteinExistence type="predicted"/>
<keyword evidence="3" id="KW-1185">Reference proteome</keyword>
<evidence type="ECO:0000313" key="3">
    <source>
        <dbReference type="Proteomes" id="UP000005467"/>
    </source>
</evidence>
<dbReference type="HOGENOM" id="CLU_105087_3_0_6"/>
<dbReference type="AlphaFoldDB" id="E8KJE9"/>
<dbReference type="InterPro" id="IPR011576">
    <property type="entry name" value="Pyridox_Oxase_N"/>
</dbReference>
<protein>
    <recommendedName>
        <fullName evidence="1">Pyridoxamine 5'-phosphate oxidase N-terminal domain-containing protein</fullName>
    </recommendedName>
</protein>